<dbReference type="InterPro" id="IPR006390">
    <property type="entry name" value="DHP_synth_dom"/>
</dbReference>
<comment type="pathway">
    <text evidence="3 9">Cofactor biosynthesis; tetrahydrofolate biosynthesis; 7,8-dihydrofolate from 2-amino-4-hydroxy-6-hydroxymethyl-7,8-dihydropteridine diphosphate and 4-aminobenzoate: step 1/2.</text>
</comment>
<keyword evidence="12" id="KW-1185">Reference proteome</keyword>
<dbReference type="InterPro" id="IPR045031">
    <property type="entry name" value="DHP_synth-like"/>
</dbReference>
<dbReference type="RefSeq" id="WP_305894379.1">
    <property type="nucleotide sequence ID" value="NZ_JAUZVZ010000019.1"/>
</dbReference>
<dbReference type="PROSITE" id="PS00792">
    <property type="entry name" value="DHPS_1"/>
    <property type="match status" value="1"/>
</dbReference>
<dbReference type="Proteomes" id="UP001231616">
    <property type="component" value="Unassembled WGS sequence"/>
</dbReference>
<evidence type="ECO:0000256" key="6">
    <source>
        <dbReference type="ARBA" id="ARBA00022723"/>
    </source>
</evidence>
<comment type="catalytic activity">
    <reaction evidence="1">
        <text>(7,8-dihydropterin-6-yl)methyl diphosphate + 4-aminobenzoate = 7,8-dihydropteroate + diphosphate</text>
        <dbReference type="Rhea" id="RHEA:19949"/>
        <dbReference type="ChEBI" id="CHEBI:17836"/>
        <dbReference type="ChEBI" id="CHEBI:17839"/>
        <dbReference type="ChEBI" id="CHEBI:33019"/>
        <dbReference type="ChEBI" id="CHEBI:72950"/>
        <dbReference type="EC" id="2.5.1.15"/>
    </reaction>
</comment>
<reference evidence="11 12" key="1">
    <citation type="submission" date="2023-08" db="EMBL/GenBank/DDBJ databases">
        <authorList>
            <person name="Joshi A."/>
            <person name="Thite S."/>
        </authorList>
    </citation>
    <scope>NUCLEOTIDE SEQUENCE [LARGE SCALE GENOMIC DNA]</scope>
    <source>
        <strain evidence="11 12">AC40</strain>
    </source>
</reference>
<dbReference type="PANTHER" id="PTHR20941">
    <property type="entry name" value="FOLATE SYNTHESIS PROTEINS"/>
    <property type="match status" value="1"/>
</dbReference>
<dbReference type="Gene3D" id="3.20.20.20">
    <property type="entry name" value="Dihydropteroate synthase-like"/>
    <property type="match status" value="1"/>
</dbReference>
<comment type="similarity">
    <text evidence="9">Belongs to the DHPS family.</text>
</comment>
<dbReference type="PROSITE" id="PS50972">
    <property type="entry name" value="PTERIN_BINDING"/>
    <property type="match status" value="1"/>
</dbReference>
<name>A0ABT9H2I7_9GAMM</name>
<evidence type="ECO:0000256" key="8">
    <source>
        <dbReference type="ARBA" id="ARBA00022909"/>
    </source>
</evidence>
<comment type="function">
    <text evidence="9">Catalyzes the condensation of para-aminobenzoate (pABA) with 6-hydroxymethyl-7,8-dihydropterin diphosphate (DHPt-PP) to form 7,8-dihydropteroate (H2Pte), the immediate precursor of folate derivatives.</text>
</comment>
<evidence type="ECO:0000256" key="7">
    <source>
        <dbReference type="ARBA" id="ARBA00022842"/>
    </source>
</evidence>
<comment type="caution">
    <text evidence="11">The sequence shown here is derived from an EMBL/GenBank/DDBJ whole genome shotgun (WGS) entry which is preliminary data.</text>
</comment>
<dbReference type="SUPFAM" id="SSF51717">
    <property type="entry name" value="Dihydropteroate synthetase-like"/>
    <property type="match status" value="1"/>
</dbReference>
<evidence type="ECO:0000256" key="3">
    <source>
        <dbReference type="ARBA" id="ARBA00004763"/>
    </source>
</evidence>
<dbReference type="GO" id="GO:0004156">
    <property type="term" value="F:dihydropteroate synthase activity"/>
    <property type="evidence" value="ECO:0007669"/>
    <property type="project" value="UniProtKB-EC"/>
</dbReference>
<dbReference type="CDD" id="cd00739">
    <property type="entry name" value="DHPS"/>
    <property type="match status" value="1"/>
</dbReference>
<evidence type="ECO:0000259" key="10">
    <source>
        <dbReference type="PROSITE" id="PS50972"/>
    </source>
</evidence>
<dbReference type="PROSITE" id="PS00793">
    <property type="entry name" value="DHPS_2"/>
    <property type="match status" value="1"/>
</dbReference>
<dbReference type="InterPro" id="IPR011005">
    <property type="entry name" value="Dihydropteroate_synth-like_sf"/>
</dbReference>
<organism evidence="11 12">
    <name type="scientific">Alkalimonas collagenimarina</name>
    <dbReference type="NCBI Taxonomy" id="400390"/>
    <lineage>
        <taxon>Bacteria</taxon>
        <taxon>Pseudomonadati</taxon>
        <taxon>Pseudomonadota</taxon>
        <taxon>Gammaproteobacteria</taxon>
        <taxon>Alkalimonas</taxon>
    </lineage>
</organism>
<dbReference type="Pfam" id="PF00809">
    <property type="entry name" value="Pterin_bind"/>
    <property type="match status" value="1"/>
</dbReference>
<protein>
    <recommendedName>
        <fullName evidence="4 9">Dihydropteroate synthase</fullName>
        <shortName evidence="9">DHPS</shortName>
        <ecNumber evidence="4 9">2.5.1.15</ecNumber>
    </recommendedName>
    <alternativeName>
        <fullName evidence="9">Dihydropteroate pyrophosphorylase</fullName>
    </alternativeName>
</protein>
<dbReference type="NCBIfam" id="TIGR01496">
    <property type="entry name" value="DHPS"/>
    <property type="match status" value="1"/>
</dbReference>
<evidence type="ECO:0000256" key="9">
    <source>
        <dbReference type="RuleBase" id="RU361205"/>
    </source>
</evidence>
<keyword evidence="8 9" id="KW-0289">Folate biosynthesis</keyword>
<dbReference type="EMBL" id="JAUZVZ010000019">
    <property type="protein sequence ID" value="MDP4537115.1"/>
    <property type="molecule type" value="Genomic_DNA"/>
</dbReference>
<feature type="domain" description="Pterin-binding" evidence="10">
    <location>
        <begin position="16"/>
        <end position="268"/>
    </location>
</feature>
<evidence type="ECO:0000256" key="1">
    <source>
        <dbReference type="ARBA" id="ARBA00000012"/>
    </source>
</evidence>
<keyword evidence="6 9" id="KW-0479">Metal-binding</keyword>
<evidence type="ECO:0000256" key="2">
    <source>
        <dbReference type="ARBA" id="ARBA00001946"/>
    </source>
</evidence>
<accession>A0ABT9H2I7</accession>
<dbReference type="InterPro" id="IPR000489">
    <property type="entry name" value="Pterin-binding_dom"/>
</dbReference>
<dbReference type="PANTHER" id="PTHR20941:SF1">
    <property type="entry name" value="FOLIC ACID SYNTHESIS PROTEIN FOL1"/>
    <property type="match status" value="1"/>
</dbReference>
<keyword evidence="5 9" id="KW-0808">Transferase</keyword>
<gene>
    <name evidence="11" type="primary">folP</name>
    <name evidence="11" type="ORF">Q3O60_13035</name>
</gene>
<evidence type="ECO:0000256" key="4">
    <source>
        <dbReference type="ARBA" id="ARBA00012458"/>
    </source>
</evidence>
<dbReference type="EC" id="2.5.1.15" evidence="4 9"/>
<evidence type="ECO:0000313" key="12">
    <source>
        <dbReference type="Proteomes" id="UP001231616"/>
    </source>
</evidence>
<keyword evidence="7 9" id="KW-0460">Magnesium</keyword>
<evidence type="ECO:0000313" key="11">
    <source>
        <dbReference type="EMBL" id="MDP4537115.1"/>
    </source>
</evidence>
<evidence type="ECO:0000256" key="5">
    <source>
        <dbReference type="ARBA" id="ARBA00022679"/>
    </source>
</evidence>
<sequence length="284" mass="30910">MQLTLPHQRVLDLSQPQVMGILNVTPDSFSDGGRFLTLNAAIRQAEQMLKDGATILDIGGESTRPGSEPVSLDEELARVLPIIEALRREFDCILSIDTSKANVMSAAVQAGADMINDVYALRAPGALEAAANARVPVCLMHMQGEPRTMQQQPEYQDVVADVMDFFIERMQACQQAGIELEQIVLDPGFGFGKTLQQNYQLLQHFDHFMQLKRPLLAGMSRKSMIGQLLDAPLSERLAGSLACATISAMKGAAIIRVHDVKATVQAIKVVQATLNQASLNGVKQ</sequence>
<comment type="cofactor">
    <cofactor evidence="2 9">
        <name>Mg(2+)</name>
        <dbReference type="ChEBI" id="CHEBI:18420"/>
    </cofactor>
</comment>
<proteinExistence type="inferred from homology"/>